<evidence type="ECO:0000313" key="2">
    <source>
        <dbReference type="WBParaSite" id="Csp11.Scaffold629.g12883.t1"/>
    </source>
</evidence>
<organism evidence="1 2">
    <name type="scientific">Caenorhabditis tropicalis</name>
    <dbReference type="NCBI Taxonomy" id="1561998"/>
    <lineage>
        <taxon>Eukaryota</taxon>
        <taxon>Metazoa</taxon>
        <taxon>Ecdysozoa</taxon>
        <taxon>Nematoda</taxon>
        <taxon>Chromadorea</taxon>
        <taxon>Rhabditida</taxon>
        <taxon>Rhabditina</taxon>
        <taxon>Rhabditomorpha</taxon>
        <taxon>Rhabditoidea</taxon>
        <taxon>Rhabditidae</taxon>
        <taxon>Peloderinae</taxon>
        <taxon>Caenorhabditis</taxon>
    </lineage>
</organism>
<dbReference type="InterPro" id="IPR009819">
    <property type="entry name" value="Pes-10"/>
</dbReference>
<accession>A0A1I7TXV0</accession>
<evidence type="ECO:0000313" key="1">
    <source>
        <dbReference type="Proteomes" id="UP000095282"/>
    </source>
</evidence>
<dbReference type="WBParaSite" id="Csp11.Scaffold629.g12883.t1">
    <property type="protein sequence ID" value="Csp11.Scaffold629.g12883.t1"/>
    <property type="gene ID" value="Csp11.Scaffold629.g12883"/>
</dbReference>
<dbReference type="Proteomes" id="UP000095282">
    <property type="component" value="Unplaced"/>
</dbReference>
<dbReference type="AlphaFoldDB" id="A0A1I7TXV0"/>
<proteinExistence type="predicted"/>
<keyword evidence="1" id="KW-1185">Reference proteome</keyword>
<dbReference type="Pfam" id="PF07149">
    <property type="entry name" value="Pes-10"/>
    <property type="match status" value="1"/>
</dbReference>
<name>A0A1I7TXV0_9PELO</name>
<reference evidence="2" key="1">
    <citation type="submission" date="2016-11" db="UniProtKB">
        <authorList>
            <consortium name="WormBaseParasite"/>
        </authorList>
    </citation>
    <scope>IDENTIFICATION</scope>
</reference>
<sequence>MTSYEMQVNVLARIIRTGNDEMITESIEAFEQLPVPDNYAYLLDKANFPFLVDFYASSNGTAKRLIKEHRDAKAVQIANETPFIVKDFYDGTMRASAEGTLPDHIHNSSLS</sequence>
<protein>
    <submittedName>
        <fullName evidence="2">DUF1330 domain-containing protein</fullName>
    </submittedName>
</protein>